<keyword evidence="2" id="KW-1185">Reference proteome</keyword>
<evidence type="ECO:0000313" key="1">
    <source>
        <dbReference type="EMBL" id="EMD81879.1"/>
    </source>
</evidence>
<comment type="caution">
    <text evidence="1">The sequence shown here is derived from an EMBL/GenBank/DDBJ whole genome shotgun (WGS) entry which is preliminary data.</text>
</comment>
<evidence type="ECO:0000313" key="2">
    <source>
        <dbReference type="Proteomes" id="UP000011717"/>
    </source>
</evidence>
<dbReference type="EMBL" id="AMRV01000013">
    <property type="protein sequence ID" value="EMD81879.1"/>
    <property type="molecule type" value="Genomic_DNA"/>
</dbReference>
<dbReference type="AlphaFoldDB" id="M2T5X7"/>
<dbReference type="RefSeq" id="WP_008603739.1">
    <property type="nucleotide sequence ID" value="NZ_AMRV01000013.1"/>
</dbReference>
<name>M2T5X7_9SPHN</name>
<dbReference type="OrthoDB" id="7403919at2"/>
<proteinExistence type="predicted"/>
<gene>
    <name evidence="1" type="ORF">C725_2775</name>
</gene>
<organism evidence="1 2">
    <name type="scientific">Pacificimonas flava</name>
    <dbReference type="NCBI Taxonomy" id="1234595"/>
    <lineage>
        <taxon>Bacteria</taxon>
        <taxon>Pseudomonadati</taxon>
        <taxon>Pseudomonadota</taxon>
        <taxon>Alphaproteobacteria</taxon>
        <taxon>Sphingomonadales</taxon>
        <taxon>Sphingosinicellaceae</taxon>
        <taxon>Pacificimonas</taxon>
    </lineage>
</organism>
<sequence>MGPPAGDWLSERGIGETRLARVERGEITDARIERAGELVAGTVVEARLVRKQDGRGLAEMNGTPLLVEPWPRGRTEGETVALIIARQVIPERGRLRDAKARMPHAAAAAAEGPERIDARPGDLSEHGWEELIEEARSGVVAFEGGLLSIVPTPAGTTIDIDGSLPPADLARRGAAAAARAIRRLDIGGSILIDLPSLEGKAERQSAAAAFDDAFDSAAAGPFERTGVNGFGLLQVVRARRRPSLIERVQNQSLETGALDLLRRAERAVPCTKLELSAGVRIADWLEGQPALLSLLARRTGGRVTLKAAGNDPLWWGDVHAGP</sequence>
<reference evidence="1 2" key="1">
    <citation type="journal article" date="2013" name="Genome Announc.">
        <title>Draft Genome Sequence of Strain JLT2015T, Belonging to the Family Sphingomonadaceae of the Alphaproteobacteria.</title>
        <authorList>
            <person name="Tang K."/>
            <person name="Liu K."/>
            <person name="Li S."/>
            <person name="Jiao N."/>
        </authorList>
    </citation>
    <scope>NUCLEOTIDE SEQUENCE [LARGE SCALE GENOMIC DNA]</scope>
    <source>
        <strain evidence="1 2">JLT2015</strain>
    </source>
</reference>
<dbReference type="Proteomes" id="UP000011717">
    <property type="component" value="Unassembled WGS sequence"/>
</dbReference>
<accession>M2T5X7</accession>
<protein>
    <submittedName>
        <fullName evidence="1">Ribonuclease</fullName>
    </submittedName>
</protein>